<dbReference type="InterPro" id="IPR036426">
    <property type="entry name" value="Bulb-type_lectin_dom_sf"/>
</dbReference>
<gene>
    <name evidence="15" type="ORF">PIB30_051038</name>
</gene>
<dbReference type="InterPro" id="IPR008271">
    <property type="entry name" value="Ser/Thr_kinase_AS"/>
</dbReference>
<keyword evidence="11" id="KW-0472">Membrane</keyword>
<evidence type="ECO:0000256" key="7">
    <source>
        <dbReference type="ARBA" id="ARBA00023157"/>
    </source>
</evidence>
<proteinExistence type="predicted"/>
<dbReference type="Gene3D" id="3.30.200.20">
    <property type="entry name" value="Phosphorylase Kinase, domain 1"/>
    <property type="match status" value="1"/>
</dbReference>
<comment type="caution">
    <text evidence="15">The sequence shown here is derived from an EMBL/GenBank/DDBJ whole genome shotgun (WGS) entry which is preliminary data.</text>
</comment>
<reference evidence="15 16" key="1">
    <citation type="journal article" date="2023" name="Plants (Basel)">
        <title>Bridging the Gap: Combining Genomics and Transcriptomics Approaches to Understand Stylosanthes scabra, an Orphan Legume from the Brazilian Caatinga.</title>
        <authorList>
            <person name="Ferreira-Neto J.R.C."/>
            <person name="da Silva M.D."/>
            <person name="Binneck E."/>
            <person name="de Melo N.F."/>
            <person name="da Silva R.H."/>
            <person name="de Melo A.L.T.M."/>
            <person name="Pandolfi V."/>
            <person name="Bustamante F.O."/>
            <person name="Brasileiro-Vidal A.C."/>
            <person name="Benko-Iseppon A.M."/>
        </authorList>
    </citation>
    <scope>NUCLEOTIDE SEQUENCE [LARGE SCALE GENOMIC DNA]</scope>
    <source>
        <tissue evidence="15">Leaves</tissue>
    </source>
</reference>
<dbReference type="Proteomes" id="UP001341840">
    <property type="component" value="Unassembled WGS sequence"/>
</dbReference>
<keyword evidence="1" id="KW-0723">Serine/threonine-protein kinase</keyword>
<dbReference type="PROSITE" id="PS00107">
    <property type="entry name" value="PROTEIN_KINASE_ATP"/>
    <property type="match status" value="1"/>
</dbReference>
<dbReference type="InterPro" id="IPR017441">
    <property type="entry name" value="Protein_kinase_ATP_BS"/>
</dbReference>
<feature type="binding site" evidence="10">
    <location>
        <position position="460"/>
    </location>
    <ligand>
        <name>ATP</name>
        <dbReference type="ChEBI" id="CHEBI:30616"/>
    </ligand>
</feature>
<dbReference type="InterPro" id="IPR001480">
    <property type="entry name" value="Bulb-type_lectin_dom"/>
</dbReference>
<dbReference type="InterPro" id="IPR011009">
    <property type="entry name" value="Kinase-like_dom_sf"/>
</dbReference>
<dbReference type="InterPro" id="IPR000742">
    <property type="entry name" value="EGF"/>
</dbReference>
<accession>A0ABU6ZGJ9</accession>
<evidence type="ECO:0000256" key="10">
    <source>
        <dbReference type="PROSITE-ProRule" id="PRU10141"/>
    </source>
</evidence>
<keyword evidence="2" id="KW-0808">Transferase</keyword>
<evidence type="ECO:0000259" key="13">
    <source>
        <dbReference type="PROSITE" id="PS50026"/>
    </source>
</evidence>
<evidence type="ECO:0000256" key="2">
    <source>
        <dbReference type="ARBA" id="ARBA00022679"/>
    </source>
</evidence>
<dbReference type="Gene3D" id="1.10.510.10">
    <property type="entry name" value="Transferase(Phosphotransferase) domain 1"/>
    <property type="match status" value="1"/>
</dbReference>
<keyword evidence="7" id="KW-1015">Disulfide bond</keyword>
<evidence type="ECO:0000259" key="12">
    <source>
        <dbReference type="PROSITE" id="PS50011"/>
    </source>
</evidence>
<keyword evidence="4 10" id="KW-0547">Nucleotide-binding</keyword>
<evidence type="ECO:0000259" key="14">
    <source>
        <dbReference type="PROSITE" id="PS50927"/>
    </source>
</evidence>
<evidence type="ECO:0000256" key="4">
    <source>
        <dbReference type="ARBA" id="ARBA00022741"/>
    </source>
</evidence>
<dbReference type="PROSITE" id="PS50026">
    <property type="entry name" value="EGF_3"/>
    <property type="match status" value="1"/>
</dbReference>
<feature type="domain" description="Protein kinase" evidence="12">
    <location>
        <begin position="432"/>
        <end position="597"/>
    </location>
</feature>
<evidence type="ECO:0000256" key="9">
    <source>
        <dbReference type="PROSITE-ProRule" id="PRU00076"/>
    </source>
</evidence>
<keyword evidence="8" id="KW-0325">Glycoprotein</keyword>
<dbReference type="PROSITE" id="PS00108">
    <property type="entry name" value="PROTEIN_KINASE_ST"/>
    <property type="match status" value="1"/>
</dbReference>
<evidence type="ECO:0000256" key="3">
    <source>
        <dbReference type="ARBA" id="ARBA00022729"/>
    </source>
</evidence>
<evidence type="ECO:0000256" key="11">
    <source>
        <dbReference type="SAM" id="Phobius"/>
    </source>
</evidence>
<evidence type="ECO:0000313" key="15">
    <source>
        <dbReference type="EMBL" id="MED6221081.1"/>
    </source>
</evidence>
<dbReference type="SUPFAM" id="SSF51110">
    <property type="entry name" value="alpha-D-mannose-specific plant lectins"/>
    <property type="match status" value="1"/>
</dbReference>
<dbReference type="InterPro" id="IPR001245">
    <property type="entry name" value="Ser-Thr/Tyr_kinase_cat_dom"/>
</dbReference>
<dbReference type="SUPFAM" id="SSF56112">
    <property type="entry name" value="Protein kinase-like (PK-like)"/>
    <property type="match status" value="1"/>
</dbReference>
<keyword evidence="6 10" id="KW-0067">ATP-binding</keyword>
<protein>
    <submittedName>
        <fullName evidence="15">Uncharacterized protein</fullName>
    </submittedName>
</protein>
<dbReference type="SMART" id="SM00220">
    <property type="entry name" value="S_TKc"/>
    <property type="match status" value="1"/>
</dbReference>
<evidence type="ECO:0000256" key="6">
    <source>
        <dbReference type="ARBA" id="ARBA00022840"/>
    </source>
</evidence>
<evidence type="ECO:0000256" key="8">
    <source>
        <dbReference type="ARBA" id="ARBA00023180"/>
    </source>
</evidence>
<feature type="transmembrane region" description="Helical" evidence="11">
    <location>
        <begin position="376"/>
        <end position="396"/>
    </location>
</feature>
<dbReference type="PROSITE" id="PS50927">
    <property type="entry name" value="BULB_LECTIN"/>
    <property type="match status" value="1"/>
</dbReference>
<dbReference type="PROSITE" id="PS50011">
    <property type="entry name" value="PROTEIN_KINASE_DOM"/>
    <property type="match status" value="1"/>
</dbReference>
<dbReference type="PANTHER" id="PTHR32444:SF183">
    <property type="entry name" value="APPLE DOMAIN-CONTAINING PROTEIN"/>
    <property type="match status" value="1"/>
</dbReference>
<comment type="caution">
    <text evidence="9">Lacks conserved residue(s) required for the propagation of feature annotation.</text>
</comment>
<dbReference type="Pfam" id="PF00954">
    <property type="entry name" value="S_locus_glycop"/>
    <property type="match status" value="1"/>
</dbReference>
<dbReference type="Pfam" id="PF07714">
    <property type="entry name" value="PK_Tyr_Ser-Thr"/>
    <property type="match status" value="1"/>
</dbReference>
<feature type="domain" description="EGF-like" evidence="13">
    <location>
        <begin position="278"/>
        <end position="316"/>
    </location>
</feature>
<dbReference type="SMART" id="SM00108">
    <property type="entry name" value="B_lectin"/>
    <property type="match status" value="1"/>
</dbReference>
<keyword evidence="11" id="KW-1133">Transmembrane helix</keyword>
<dbReference type="Gene3D" id="2.90.10.10">
    <property type="entry name" value="Bulb-type lectin domain"/>
    <property type="match status" value="1"/>
</dbReference>
<name>A0ABU6ZGJ9_9FABA</name>
<keyword evidence="16" id="KW-1185">Reference proteome</keyword>
<organism evidence="15 16">
    <name type="scientific">Stylosanthes scabra</name>
    <dbReference type="NCBI Taxonomy" id="79078"/>
    <lineage>
        <taxon>Eukaryota</taxon>
        <taxon>Viridiplantae</taxon>
        <taxon>Streptophyta</taxon>
        <taxon>Embryophyta</taxon>
        <taxon>Tracheophyta</taxon>
        <taxon>Spermatophyta</taxon>
        <taxon>Magnoliopsida</taxon>
        <taxon>eudicotyledons</taxon>
        <taxon>Gunneridae</taxon>
        <taxon>Pentapetalae</taxon>
        <taxon>rosids</taxon>
        <taxon>fabids</taxon>
        <taxon>Fabales</taxon>
        <taxon>Fabaceae</taxon>
        <taxon>Papilionoideae</taxon>
        <taxon>50 kb inversion clade</taxon>
        <taxon>dalbergioids sensu lato</taxon>
        <taxon>Dalbergieae</taxon>
        <taxon>Pterocarpus clade</taxon>
        <taxon>Stylosanthes</taxon>
    </lineage>
</organism>
<keyword evidence="5" id="KW-0418">Kinase</keyword>
<evidence type="ECO:0000256" key="1">
    <source>
        <dbReference type="ARBA" id="ARBA00022527"/>
    </source>
</evidence>
<dbReference type="PANTHER" id="PTHR32444">
    <property type="entry name" value="BULB-TYPE LECTIN DOMAIN-CONTAINING PROTEIN"/>
    <property type="match status" value="1"/>
</dbReference>
<dbReference type="EMBL" id="JASCZI010272217">
    <property type="protein sequence ID" value="MED6221081.1"/>
    <property type="molecule type" value="Genomic_DNA"/>
</dbReference>
<evidence type="ECO:0000313" key="16">
    <source>
        <dbReference type="Proteomes" id="UP001341840"/>
    </source>
</evidence>
<keyword evidence="3" id="KW-0732">Signal</keyword>
<dbReference type="InterPro" id="IPR000858">
    <property type="entry name" value="S_locus_glycoprot_dom"/>
</dbReference>
<dbReference type="Pfam" id="PF01453">
    <property type="entry name" value="B_lectin"/>
    <property type="match status" value="1"/>
</dbReference>
<keyword evidence="11" id="KW-0812">Transmembrane</keyword>
<sequence length="597" mass="66641">MRTITSRDSLEVGQSIQDGETLVSAGGSFELGFFSPGVPTKRYFGVWYRDSDSSGNSTVVWVANRDIPIQSNSSGVLKLTENGILQLLNGSTNSTIWSSNTTGKASGGSIAKLLDSGNLVVQNGQSAEEENFLWQSFDYPCDTLMPGMKLGLNFVTGFEFDRSLSSWKSAEDPAVGEYSMKIDPRGYPQIMEFKGSVKYFRKGPWNGLNLPGYLTPENQYRHHFVLDKTQVYYEFEILDRSIFLQYKLQPSGNNIGSVWKKYETRTEVAVVAVPTVDGYNGCGSYAFCGSNAICMVDAASIATCECLKGYVPKFPQQWDMLNWSDGCVRKSSLSCNNTNSFLSYSEIKVPDTSSSWYNQTMNLEECNEHGNLKKKVGIAVGVIIFGLISCVSIVIIKKPGFARIIQRNRQRQKVTDLPTFDFSVLVKATGNFSCSNKIGEGGFGSVYKGTLTNGEELAVKRLSKKSKQGLEEFKNEVVLIAKLQHRNLVKLLGCCIQGEEKILVYEYMPNKSLDYFVFDEVRKRTLDWIKRFNIMDGIARGLLYLHQESRLRIIHRDLKTSNILLDANLNPKISDFGLARTFLGDQLDANTNRVAGT</sequence>
<dbReference type="CDD" id="cd00028">
    <property type="entry name" value="B_lectin"/>
    <property type="match status" value="1"/>
</dbReference>
<dbReference type="InterPro" id="IPR000719">
    <property type="entry name" value="Prot_kinase_dom"/>
</dbReference>
<keyword evidence="9" id="KW-0245">EGF-like domain</keyword>
<feature type="domain" description="Bulb-type lectin" evidence="14">
    <location>
        <begin position="7"/>
        <end position="134"/>
    </location>
</feature>
<evidence type="ECO:0000256" key="5">
    <source>
        <dbReference type="ARBA" id="ARBA00022777"/>
    </source>
</evidence>